<organism evidence="2 3">
    <name type="scientific">Methylobacillus rhizosphaerae</name>
    <dbReference type="NCBI Taxonomy" id="551994"/>
    <lineage>
        <taxon>Bacteria</taxon>
        <taxon>Pseudomonadati</taxon>
        <taxon>Pseudomonadota</taxon>
        <taxon>Betaproteobacteria</taxon>
        <taxon>Nitrosomonadales</taxon>
        <taxon>Methylophilaceae</taxon>
        <taxon>Methylobacillus</taxon>
    </lineage>
</organism>
<keyword evidence="3" id="KW-1185">Reference proteome</keyword>
<sequence length="383" mass="44425">MANKQKLRPLWLKLHLYLGLSLGLLFVLLGITGSMLVFYPTLDSLLNPHIQASVPASPPSPQAILEKLRAIYPERSAGWRIEMPLHASDPVLARYLKPHEKQDRHFSPLMVTLDPHTLQVTSSRFWGDTVMTWIYDLHYSLLLDFKGKNLVAIASMFILLSLISGLYLWWPRNHHFRSALTYRRHAHLYRRVYDWHKLSGLYGAILLLMLTLTGIMLERPDWFEDWLGARTGMLHMGSAPAPQIHDQPPQLPDASLDIMMRKALQQFPHSTLRWIYTPDSATAYYQFRLYQPGEPGRRFPRTVVSFNHAGDIMNTHDYFTENNGSKLMNMLHPLHNGEMFGLVGRWLVLVSGFIPLILFVTGWMRWRHKQHATRYEAAKKTRL</sequence>
<evidence type="ECO:0000313" key="3">
    <source>
        <dbReference type="Proteomes" id="UP000198305"/>
    </source>
</evidence>
<dbReference type="OrthoDB" id="9776609at2"/>
<dbReference type="Pfam" id="PF03929">
    <property type="entry name" value="PepSY_TM"/>
    <property type="match status" value="1"/>
</dbReference>
<reference evidence="3" key="1">
    <citation type="submission" date="2017-06" db="EMBL/GenBank/DDBJ databases">
        <authorList>
            <person name="Varghese N."/>
            <person name="Submissions S."/>
        </authorList>
    </citation>
    <scope>NUCLEOTIDE SEQUENCE [LARGE SCALE GENOMIC DNA]</scope>
    <source>
        <strain evidence="3">Ca-68</strain>
    </source>
</reference>
<evidence type="ECO:0000256" key="1">
    <source>
        <dbReference type="SAM" id="Phobius"/>
    </source>
</evidence>
<feature type="transmembrane region" description="Helical" evidence="1">
    <location>
        <begin position="198"/>
        <end position="217"/>
    </location>
</feature>
<feature type="transmembrane region" description="Helical" evidence="1">
    <location>
        <begin position="343"/>
        <end position="364"/>
    </location>
</feature>
<dbReference type="Proteomes" id="UP000198305">
    <property type="component" value="Unassembled WGS sequence"/>
</dbReference>
<dbReference type="AlphaFoldDB" id="A0A238Y334"/>
<proteinExistence type="predicted"/>
<gene>
    <name evidence="2" type="ORF">SAMN05192560_0364</name>
</gene>
<feature type="transmembrane region" description="Helical" evidence="1">
    <location>
        <begin position="150"/>
        <end position="170"/>
    </location>
</feature>
<accession>A0A238Y334</accession>
<keyword evidence="1" id="KW-1133">Transmembrane helix</keyword>
<keyword evidence="1" id="KW-0472">Membrane</keyword>
<dbReference type="RefSeq" id="WP_089374504.1">
    <property type="nucleotide sequence ID" value="NZ_FZOA01000001.1"/>
</dbReference>
<keyword evidence="1" id="KW-0812">Transmembrane</keyword>
<feature type="transmembrane region" description="Helical" evidence="1">
    <location>
        <begin position="16"/>
        <end position="39"/>
    </location>
</feature>
<dbReference type="EMBL" id="FZOA01000001">
    <property type="protein sequence ID" value="SNR64974.1"/>
    <property type="molecule type" value="Genomic_DNA"/>
</dbReference>
<dbReference type="PANTHER" id="PTHR34219">
    <property type="entry name" value="IRON-REGULATED INNER MEMBRANE PROTEIN-RELATED"/>
    <property type="match status" value="1"/>
</dbReference>
<evidence type="ECO:0000313" key="2">
    <source>
        <dbReference type="EMBL" id="SNR64974.1"/>
    </source>
</evidence>
<dbReference type="InterPro" id="IPR005625">
    <property type="entry name" value="PepSY-ass_TM"/>
</dbReference>
<protein>
    <submittedName>
        <fullName evidence="2">Uncharacterized iron-regulated membrane protein</fullName>
    </submittedName>
</protein>
<name>A0A238Y334_9PROT</name>